<feature type="transmembrane region" description="Helical" evidence="7">
    <location>
        <begin position="24"/>
        <end position="44"/>
    </location>
</feature>
<feature type="transmembrane region" description="Helical" evidence="7">
    <location>
        <begin position="158"/>
        <end position="181"/>
    </location>
</feature>
<sequence length="354" mass="36201">MSAPTSTPLPLAPPTRLAVLRQRLAGFDRVILAILLIFAGVALLDRNELVPMGAFVVDAIAGIAPFLLAAVAIAAYAKASGADNLIADVFQGNAVTMIALAALFGGLSPFCSCGVIPLVAALLAMGVPLAAVMAFWIASPLMDPTMFFVTASVMGLPFAIGKTIAAIGIGAVGGYLTLALGQRGWLSDPLRDGVGNGGCAGGRVRTRKPTDWAFWQKAERRSVFAGEFGRVTLFLARWMTLAFALEFLMSTYIPAAMIESALGSGNAFAIPTAVLVGIPAYLNGYAALGLVSGLVDGGMASGAAMAFLLAGGVTSIPAAIAVWALARPPVFALYIIIAVTGALVSGLLFQLALG</sequence>
<keyword evidence="3" id="KW-1003">Cell membrane</keyword>
<reference evidence="9 11" key="2">
    <citation type="submission" date="2016-08" db="EMBL/GenBank/DDBJ databases">
        <authorList>
            <person name="Varghese N."/>
            <person name="Submissions Spin"/>
        </authorList>
    </citation>
    <scope>NUCLEOTIDE SEQUENCE [LARGE SCALE GENOMIC DNA]</scope>
    <source>
        <strain evidence="9 11">HL-109</strain>
    </source>
</reference>
<evidence type="ECO:0000256" key="4">
    <source>
        <dbReference type="ARBA" id="ARBA00022692"/>
    </source>
</evidence>
<evidence type="ECO:0000256" key="1">
    <source>
        <dbReference type="ARBA" id="ARBA00004651"/>
    </source>
</evidence>
<gene>
    <name evidence="9" type="ORF">GA0071312_0672</name>
    <name evidence="8" type="ORF">HLUCCO17_16900</name>
</gene>
<dbReference type="PANTHER" id="PTHR42775">
    <property type="entry name" value="PERMEASE RV2963-RELATED"/>
    <property type="match status" value="1"/>
</dbReference>
<keyword evidence="11" id="KW-1185">Reference proteome</keyword>
<feature type="transmembrane region" description="Helical" evidence="7">
    <location>
        <begin position="303"/>
        <end position="325"/>
    </location>
</feature>
<dbReference type="PANTHER" id="PTHR42775:SF1">
    <property type="entry name" value="PERMEASE RV2963-RELATED"/>
    <property type="match status" value="1"/>
</dbReference>
<evidence type="ECO:0000256" key="3">
    <source>
        <dbReference type="ARBA" id="ARBA00022475"/>
    </source>
</evidence>
<evidence type="ECO:0000256" key="2">
    <source>
        <dbReference type="ARBA" id="ARBA00006386"/>
    </source>
</evidence>
<dbReference type="Proteomes" id="UP000050497">
    <property type="component" value="Unassembled WGS sequence"/>
</dbReference>
<dbReference type="AlphaFoldDB" id="A0A0P7XND7"/>
<reference evidence="8 10" key="1">
    <citation type="submission" date="2015-09" db="EMBL/GenBank/DDBJ databases">
        <title>Identification and resolution of microdiversity through metagenomic sequencing of parallel consortia.</title>
        <authorList>
            <person name="Nelson W.C."/>
            <person name="Romine M.F."/>
            <person name="Lindemann S.R."/>
        </authorList>
    </citation>
    <scope>NUCLEOTIDE SEQUENCE [LARGE SCALE GENOMIC DNA]</scope>
    <source>
        <strain evidence="8">HL-109</strain>
    </source>
</reference>
<dbReference type="EMBL" id="LJSX01000039">
    <property type="protein sequence ID" value="KPQ08910.1"/>
    <property type="molecule type" value="Genomic_DNA"/>
</dbReference>
<feature type="transmembrane region" description="Helical" evidence="7">
    <location>
        <begin position="56"/>
        <end position="77"/>
    </location>
</feature>
<proteinExistence type="inferred from homology"/>
<dbReference type="OrthoDB" id="9777774at2"/>
<feature type="transmembrane region" description="Helical" evidence="7">
    <location>
        <begin position="331"/>
        <end position="353"/>
    </location>
</feature>
<dbReference type="Proteomes" id="UP000182800">
    <property type="component" value="Unassembled WGS sequence"/>
</dbReference>
<dbReference type="STRING" id="1653334.GA0071312_0672"/>
<accession>A0A0P7XND7</accession>
<comment type="subcellular location">
    <subcellularLocation>
        <location evidence="1">Cell membrane</location>
        <topology evidence="1">Multi-pass membrane protein</topology>
    </subcellularLocation>
</comment>
<dbReference type="Pfam" id="PF03773">
    <property type="entry name" value="ArsP_1"/>
    <property type="match status" value="1"/>
</dbReference>
<feature type="transmembrane region" description="Helical" evidence="7">
    <location>
        <begin position="89"/>
        <end position="108"/>
    </location>
</feature>
<comment type="caution">
    <text evidence="8">The sequence shown here is derived from an EMBL/GenBank/DDBJ whole genome shotgun (WGS) entry which is preliminary data.</text>
</comment>
<feature type="transmembrane region" description="Helical" evidence="7">
    <location>
        <begin position="115"/>
        <end position="138"/>
    </location>
</feature>
<keyword evidence="5 7" id="KW-1133">Transmembrane helix</keyword>
<dbReference type="InterPro" id="IPR053166">
    <property type="entry name" value="UPF0718_permease"/>
</dbReference>
<evidence type="ECO:0000313" key="11">
    <source>
        <dbReference type="Proteomes" id="UP000182800"/>
    </source>
</evidence>
<dbReference type="EMBL" id="FMBM01000001">
    <property type="protein sequence ID" value="SCC79090.1"/>
    <property type="molecule type" value="Genomic_DNA"/>
</dbReference>
<evidence type="ECO:0000313" key="10">
    <source>
        <dbReference type="Proteomes" id="UP000050497"/>
    </source>
</evidence>
<feature type="transmembrane region" description="Helical" evidence="7">
    <location>
        <begin position="234"/>
        <end position="255"/>
    </location>
</feature>
<organism evidence="8 10">
    <name type="scientific">Saliniramus fredricksonii</name>
    <dbReference type="NCBI Taxonomy" id="1653334"/>
    <lineage>
        <taxon>Bacteria</taxon>
        <taxon>Pseudomonadati</taxon>
        <taxon>Pseudomonadota</taxon>
        <taxon>Alphaproteobacteria</taxon>
        <taxon>Hyphomicrobiales</taxon>
        <taxon>Salinarimonadaceae</taxon>
        <taxon>Saliniramus</taxon>
    </lineage>
</organism>
<evidence type="ECO:0000256" key="7">
    <source>
        <dbReference type="SAM" id="Phobius"/>
    </source>
</evidence>
<dbReference type="InterPro" id="IPR005524">
    <property type="entry name" value="DUF318"/>
</dbReference>
<evidence type="ECO:0000256" key="6">
    <source>
        <dbReference type="ARBA" id="ARBA00023136"/>
    </source>
</evidence>
<protein>
    <submittedName>
        <fullName evidence="8">Putative permease</fullName>
    </submittedName>
</protein>
<evidence type="ECO:0000313" key="9">
    <source>
        <dbReference type="EMBL" id="SCC79090.1"/>
    </source>
</evidence>
<evidence type="ECO:0000313" key="8">
    <source>
        <dbReference type="EMBL" id="KPQ08910.1"/>
    </source>
</evidence>
<dbReference type="RefSeq" id="WP_074443599.1">
    <property type="nucleotide sequence ID" value="NZ_FMBM01000001.1"/>
</dbReference>
<dbReference type="GO" id="GO:0005886">
    <property type="term" value="C:plasma membrane"/>
    <property type="evidence" value="ECO:0007669"/>
    <property type="project" value="UniProtKB-SubCell"/>
</dbReference>
<keyword evidence="6 7" id="KW-0472">Membrane</keyword>
<comment type="similarity">
    <text evidence="2">Belongs to the UPF0718 family.</text>
</comment>
<dbReference type="PATRIC" id="fig|1653334.4.peg.1345"/>
<evidence type="ECO:0000256" key="5">
    <source>
        <dbReference type="ARBA" id="ARBA00022989"/>
    </source>
</evidence>
<feature type="transmembrane region" description="Helical" evidence="7">
    <location>
        <begin position="267"/>
        <end position="291"/>
    </location>
</feature>
<name>A0A0P7XND7_9HYPH</name>
<keyword evidence="4 7" id="KW-0812">Transmembrane</keyword>